<dbReference type="Proteomes" id="UP001367508">
    <property type="component" value="Unassembled WGS sequence"/>
</dbReference>
<accession>A0AAN9R540</accession>
<comment type="caution">
    <text evidence="1">The sequence shown here is derived from an EMBL/GenBank/DDBJ whole genome shotgun (WGS) entry which is preliminary data.</text>
</comment>
<evidence type="ECO:0000313" key="1">
    <source>
        <dbReference type="EMBL" id="KAK7359301.1"/>
    </source>
</evidence>
<name>A0AAN9R540_CANGL</name>
<proteinExistence type="predicted"/>
<protein>
    <submittedName>
        <fullName evidence="1">Uncharacterized protein</fullName>
    </submittedName>
</protein>
<evidence type="ECO:0000313" key="2">
    <source>
        <dbReference type="Proteomes" id="UP001367508"/>
    </source>
</evidence>
<dbReference type="AlphaFoldDB" id="A0AAN9R540"/>
<keyword evidence="2" id="KW-1185">Reference proteome</keyword>
<dbReference type="EMBL" id="JAYMYQ010000001">
    <property type="protein sequence ID" value="KAK7359301.1"/>
    <property type="molecule type" value="Genomic_DNA"/>
</dbReference>
<gene>
    <name evidence="1" type="ORF">VNO77_01254</name>
</gene>
<sequence>MYANLVNSFHLNMLKSYYSNNKEQRNTKVSLEGHSTKLENFRVTRVLIRRWEYYCCSFSTWDCMKWA</sequence>
<organism evidence="1 2">
    <name type="scientific">Canavalia gladiata</name>
    <name type="common">Sword bean</name>
    <name type="synonym">Dolichos gladiatus</name>
    <dbReference type="NCBI Taxonomy" id="3824"/>
    <lineage>
        <taxon>Eukaryota</taxon>
        <taxon>Viridiplantae</taxon>
        <taxon>Streptophyta</taxon>
        <taxon>Embryophyta</taxon>
        <taxon>Tracheophyta</taxon>
        <taxon>Spermatophyta</taxon>
        <taxon>Magnoliopsida</taxon>
        <taxon>eudicotyledons</taxon>
        <taxon>Gunneridae</taxon>
        <taxon>Pentapetalae</taxon>
        <taxon>rosids</taxon>
        <taxon>fabids</taxon>
        <taxon>Fabales</taxon>
        <taxon>Fabaceae</taxon>
        <taxon>Papilionoideae</taxon>
        <taxon>50 kb inversion clade</taxon>
        <taxon>NPAAA clade</taxon>
        <taxon>indigoferoid/millettioid clade</taxon>
        <taxon>Phaseoleae</taxon>
        <taxon>Canavalia</taxon>
    </lineage>
</organism>
<reference evidence="1 2" key="1">
    <citation type="submission" date="2024-01" db="EMBL/GenBank/DDBJ databases">
        <title>The genomes of 5 underutilized Papilionoideae crops provide insights into root nodulation and disease resistanc.</title>
        <authorList>
            <person name="Jiang F."/>
        </authorList>
    </citation>
    <scope>NUCLEOTIDE SEQUENCE [LARGE SCALE GENOMIC DNA]</scope>
    <source>
        <strain evidence="1">LVBAO_FW01</strain>
        <tissue evidence="1">Leaves</tissue>
    </source>
</reference>